<dbReference type="HOGENOM" id="CLU_078295_3_0_1"/>
<dbReference type="OrthoDB" id="842664at2759"/>
<dbReference type="SMART" id="SM00428">
    <property type="entry name" value="H3"/>
    <property type="match status" value="1"/>
</dbReference>
<dbReference type="Gene3D" id="1.10.20.10">
    <property type="entry name" value="Histone, subunit A"/>
    <property type="match status" value="1"/>
</dbReference>
<protein>
    <submittedName>
        <fullName evidence="7">Histone H3-like centromeric protein cnp1</fullName>
    </submittedName>
</protein>
<dbReference type="Proteomes" id="UP000014064">
    <property type="component" value="Unassembled WGS sequence"/>
</dbReference>
<sequence length="162" mass="18500">MARMRTKPNGENGAEAPGDPATNGNRNRDRDTSGRGGQQYAERGGKSLNAYKSTGTGKRRYKPGMAALREIRKYQKSTDLLIQKLPFSRLVREIHEEFLNTGYRLEEFPARWQSSALLCLQEAAEAYLVHLFEDAYLCTIHAKRVTLMQQDIRLARRIRGQQ</sequence>
<keyword evidence="8" id="KW-1185">Reference proteome</keyword>
<gene>
    <name evidence="7" type="ORF">J056_000967</name>
</gene>
<dbReference type="InterPro" id="IPR007125">
    <property type="entry name" value="H2A/H2B/H3"/>
</dbReference>
<dbReference type="GO" id="GO:0000786">
    <property type="term" value="C:nucleosome"/>
    <property type="evidence" value="ECO:0007669"/>
    <property type="project" value="UniProtKB-KW"/>
</dbReference>
<dbReference type="PANTHER" id="PTHR45810:SF1">
    <property type="entry name" value="HISTONE H3-LIKE CENTROMERIC PROTEIN A"/>
    <property type="match status" value="1"/>
</dbReference>
<reference evidence="8" key="1">
    <citation type="journal article" date="2013" name="BMC Genomics">
        <title>Genome and transcriptome sequencing of the halophilic fungus Wallemia ichthyophaga: haloadaptations present and absent.</title>
        <authorList>
            <person name="Zajc J."/>
            <person name="Liu Y."/>
            <person name="Dai W."/>
            <person name="Yang Z."/>
            <person name="Hu J."/>
            <person name="Gostincar C."/>
            <person name="Gunde-Cimerman N."/>
        </authorList>
    </citation>
    <scope>NUCLEOTIDE SEQUENCE [LARGE SCALE GENOMIC DNA]</scope>
    <source>
        <strain evidence="8">EXF-994 / CBS 113033</strain>
    </source>
</reference>
<keyword evidence="4" id="KW-0544">Nucleosome core</keyword>
<dbReference type="GO" id="GO:0030527">
    <property type="term" value="F:structural constituent of chromatin"/>
    <property type="evidence" value="ECO:0007669"/>
    <property type="project" value="InterPro"/>
</dbReference>
<dbReference type="GO" id="GO:0003677">
    <property type="term" value="F:DNA binding"/>
    <property type="evidence" value="ECO:0007669"/>
    <property type="project" value="InterPro"/>
</dbReference>
<name>R9AE00_WALI9</name>
<dbReference type="SUPFAM" id="SSF47113">
    <property type="entry name" value="Histone-fold"/>
    <property type="match status" value="1"/>
</dbReference>
<dbReference type="GeneID" id="20373919"/>
<evidence type="ECO:0000313" key="7">
    <source>
        <dbReference type="EMBL" id="EOR00429.1"/>
    </source>
</evidence>
<comment type="subcellular location">
    <subcellularLocation>
        <location evidence="1">Chromosome</location>
    </subcellularLocation>
</comment>
<dbReference type="GO" id="GO:0046982">
    <property type="term" value="F:protein heterodimerization activity"/>
    <property type="evidence" value="ECO:0007669"/>
    <property type="project" value="InterPro"/>
</dbReference>
<evidence type="ECO:0000259" key="6">
    <source>
        <dbReference type="Pfam" id="PF00125"/>
    </source>
</evidence>
<accession>R9AE00</accession>
<dbReference type="RefSeq" id="XP_009268870.1">
    <property type="nucleotide sequence ID" value="XM_009270595.1"/>
</dbReference>
<dbReference type="Pfam" id="PF00125">
    <property type="entry name" value="Histone"/>
    <property type="match status" value="1"/>
</dbReference>
<evidence type="ECO:0000313" key="8">
    <source>
        <dbReference type="Proteomes" id="UP000014064"/>
    </source>
</evidence>
<organism evidence="7 8">
    <name type="scientific">Wallemia ichthyophaga (strain EXF-994 / CBS 113033)</name>
    <dbReference type="NCBI Taxonomy" id="1299270"/>
    <lineage>
        <taxon>Eukaryota</taxon>
        <taxon>Fungi</taxon>
        <taxon>Dikarya</taxon>
        <taxon>Basidiomycota</taxon>
        <taxon>Wallemiomycotina</taxon>
        <taxon>Wallemiomycetes</taxon>
        <taxon>Wallemiales</taxon>
        <taxon>Wallemiaceae</taxon>
        <taxon>Wallemia</taxon>
    </lineage>
</organism>
<dbReference type="KEGG" id="wic:J056_000967"/>
<evidence type="ECO:0000256" key="3">
    <source>
        <dbReference type="ARBA" id="ARBA00022454"/>
    </source>
</evidence>
<dbReference type="AlphaFoldDB" id="R9AE00"/>
<dbReference type="InterPro" id="IPR000164">
    <property type="entry name" value="Histone_H3/CENP-A"/>
</dbReference>
<evidence type="ECO:0000256" key="4">
    <source>
        <dbReference type="ARBA" id="ARBA00023269"/>
    </source>
</evidence>
<evidence type="ECO:0000256" key="5">
    <source>
        <dbReference type="SAM" id="MobiDB-lite"/>
    </source>
</evidence>
<dbReference type="FunFam" id="1.10.20.10:FF:000088">
    <property type="entry name" value="Histone H3-like centromeric protein CSE4"/>
    <property type="match status" value="1"/>
</dbReference>
<dbReference type="PANTHER" id="PTHR45810">
    <property type="entry name" value="HISTONE H3.2"/>
    <property type="match status" value="1"/>
</dbReference>
<comment type="similarity">
    <text evidence="2">Belongs to the histone H3 family.</text>
</comment>
<feature type="region of interest" description="Disordered" evidence="5">
    <location>
        <begin position="1"/>
        <end position="60"/>
    </location>
</feature>
<dbReference type="STRING" id="1299270.R9AE00"/>
<dbReference type="CDD" id="cd22911">
    <property type="entry name" value="HFD_H3"/>
    <property type="match status" value="1"/>
</dbReference>
<feature type="domain" description="Core Histone H2A/H2B/H3" evidence="6">
    <location>
        <begin position="64"/>
        <end position="158"/>
    </location>
</feature>
<dbReference type="eggNOG" id="KOG1745">
    <property type="taxonomic scope" value="Eukaryota"/>
</dbReference>
<evidence type="ECO:0000256" key="2">
    <source>
        <dbReference type="ARBA" id="ARBA00010343"/>
    </source>
</evidence>
<dbReference type="EMBL" id="KE007235">
    <property type="protein sequence ID" value="EOR00429.1"/>
    <property type="molecule type" value="Genomic_DNA"/>
</dbReference>
<keyword evidence="4" id="KW-0238">DNA-binding</keyword>
<proteinExistence type="inferred from homology"/>
<keyword evidence="3" id="KW-0158">Chromosome</keyword>
<dbReference type="PROSITE" id="PS00959">
    <property type="entry name" value="HISTONE_H3_2"/>
    <property type="match status" value="1"/>
</dbReference>
<dbReference type="InterPro" id="IPR009072">
    <property type="entry name" value="Histone-fold"/>
</dbReference>
<evidence type="ECO:0000256" key="1">
    <source>
        <dbReference type="ARBA" id="ARBA00004286"/>
    </source>
</evidence>